<reference evidence="3" key="1">
    <citation type="submission" date="2016-10" db="EMBL/GenBank/DDBJ databases">
        <authorList>
            <person name="Varghese N."/>
            <person name="Submissions S."/>
        </authorList>
    </citation>
    <scope>NUCLEOTIDE SEQUENCE [LARGE SCALE GENOMIC DNA]</scope>
    <source>
        <strain evidence="3">CBMB127</strain>
    </source>
</reference>
<keyword evidence="1" id="KW-0732">Signal</keyword>
<accession>A0A1G9D8G6</accession>
<dbReference type="AlphaFoldDB" id="A0A1G9D8G6"/>
<dbReference type="Proteomes" id="UP000198629">
    <property type="component" value="Unassembled WGS sequence"/>
</dbReference>
<proteinExistence type="predicted"/>
<organism evidence="2 3">
    <name type="scientific">Methylophilus rhizosphaerae</name>
    <dbReference type="NCBI Taxonomy" id="492660"/>
    <lineage>
        <taxon>Bacteria</taxon>
        <taxon>Pseudomonadati</taxon>
        <taxon>Pseudomonadota</taxon>
        <taxon>Betaproteobacteria</taxon>
        <taxon>Nitrosomonadales</taxon>
        <taxon>Methylophilaceae</taxon>
        <taxon>Methylophilus</taxon>
    </lineage>
</organism>
<sequence>MSKRKQQLMAAFSFCLGVSQTHAGGAGVNLQDLTNGDPFFYTSDINIAPGDKMEKVLGAGRPNKTHSGIPHLPVYFGYMNTNSTYRFVNVNEQVFTMIGEGKHGLWRAQESGFVREYLKKGQKGLPVDSDLMAAQNQKMINEQYAARLPDESWGGYKYPDQKISADGTLNFIDLPITHPKYQGKYDSHTPIDLPTWYCTMSESDYPYAQQAMNFAFAQEVANKIGPLGKRAGLDVKENYTKVIRLKHFSDASAWVNIGQEGKNQLHAKWTAINADKTRAEFYVVERNFFNRPFLFVMAVFDNEDNQDFRYIRPDGAYYEAIKTRINPAEVKTEVTSQPRFWLNDGSLSKAVGLPVYGVHHPDRAAYDAGGACPLKGGDWGRYPNVSGGSGWPTQYEEVTPLCDAVLVDIKFTTNLDGRDWRDPNKYLANAGKGTQSIVYKMQPGKYGEFTDPYNKKRGAMNGESMNVPDTLTLTFPAVSKPVDYVQPPQLLGQAGPVPTELSTCRPVINQASFDKGVITK</sequence>
<evidence type="ECO:0000256" key="1">
    <source>
        <dbReference type="SAM" id="SignalP"/>
    </source>
</evidence>
<dbReference type="RefSeq" id="WP_143001363.1">
    <property type="nucleotide sequence ID" value="NZ_FNFX01000003.1"/>
</dbReference>
<evidence type="ECO:0000313" key="3">
    <source>
        <dbReference type="Proteomes" id="UP000198629"/>
    </source>
</evidence>
<dbReference type="OrthoDB" id="8477140at2"/>
<feature type="chain" id="PRO_5011501191" evidence="1">
    <location>
        <begin position="24"/>
        <end position="520"/>
    </location>
</feature>
<dbReference type="EMBL" id="FNFX01000003">
    <property type="protein sequence ID" value="SDK60025.1"/>
    <property type="molecule type" value="Genomic_DNA"/>
</dbReference>
<name>A0A1G9D8G6_9PROT</name>
<dbReference type="STRING" id="492660.SAMN05192566_1834"/>
<evidence type="ECO:0000313" key="2">
    <source>
        <dbReference type="EMBL" id="SDK60025.1"/>
    </source>
</evidence>
<feature type="signal peptide" evidence="1">
    <location>
        <begin position="1"/>
        <end position="23"/>
    </location>
</feature>
<keyword evidence="3" id="KW-1185">Reference proteome</keyword>
<protein>
    <submittedName>
        <fullName evidence="2">Uncharacterized protein</fullName>
    </submittedName>
</protein>
<gene>
    <name evidence="2" type="ORF">SAMN05192566_1834</name>
</gene>